<sequence length="138" mass="16518">MSVLSLYIPIIRNASEEYIIKMFKTHNIGKVMRVDFVFNKIKMRREAFIHFDEWFTSTESKRLQDDILDPNTKTQFKYHGEKFWPLLVNKNAHKRVENPNYTILNKAEVKSVFKTELMIPFTNKKTMHTNQFKCIKAN</sequence>
<organism evidence="1">
    <name type="scientific">viral metagenome</name>
    <dbReference type="NCBI Taxonomy" id="1070528"/>
    <lineage>
        <taxon>unclassified sequences</taxon>
        <taxon>metagenomes</taxon>
        <taxon>organismal metagenomes</taxon>
    </lineage>
</organism>
<proteinExistence type="predicted"/>
<evidence type="ECO:0000313" key="1">
    <source>
        <dbReference type="EMBL" id="QHT75114.1"/>
    </source>
</evidence>
<name>A0A6C0H3J8_9ZZZZ</name>
<accession>A0A6C0H3J8</accession>
<reference evidence="1" key="1">
    <citation type="journal article" date="2020" name="Nature">
        <title>Giant virus diversity and host interactions through global metagenomics.</title>
        <authorList>
            <person name="Schulz F."/>
            <person name="Roux S."/>
            <person name="Paez-Espino D."/>
            <person name="Jungbluth S."/>
            <person name="Walsh D.A."/>
            <person name="Denef V.J."/>
            <person name="McMahon K.D."/>
            <person name="Konstantinidis K.T."/>
            <person name="Eloe-Fadrosh E.A."/>
            <person name="Kyrpides N.C."/>
            <person name="Woyke T."/>
        </authorList>
    </citation>
    <scope>NUCLEOTIDE SEQUENCE</scope>
    <source>
        <strain evidence="1">GVMAG-M-3300023179-63</strain>
    </source>
</reference>
<protein>
    <submittedName>
        <fullName evidence="1">Uncharacterized protein</fullName>
    </submittedName>
</protein>
<dbReference type="EMBL" id="MN739863">
    <property type="protein sequence ID" value="QHT75114.1"/>
    <property type="molecule type" value="Genomic_DNA"/>
</dbReference>
<dbReference type="AlphaFoldDB" id="A0A6C0H3J8"/>